<name>A0A9X4M642_9ACTN</name>
<accession>A0A9X4M642</accession>
<dbReference type="GO" id="GO:0016491">
    <property type="term" value="F:oxidoreductase activity"/>
    <property type="evidence" value="ECO:0007669"/>
    <property type="project" value="InterPro"/>
</dbReference>
<organism evidence="3 4">
    <name type="scientific">Speluncibacter jeojiensis</name>
    <dbReference type="NCBI Taxonomy" id="2710754"/>
    <lineage>
        <taxon>Bacteria</taxon>
        <taxon>Bacillati</taxon>
        <taxon>Actinomycetota</taxon>
        <taxon>Actinomycetes</taxon>
        <taxon>Mycobacteriales</taxon>
        <taxon>Speluncibacteraceae</taxon>
        <taxon>Speluncibacter</taxon>
    </lineage>
</organism>
<comment type="catalytic activity">
    <reaction evidence="2">
        <text>oxidized coenzyme F420-(gamma-L-Glu)(n) + a quinol + H(+) = reduced coenzyme F420-(gamma-L-Glu)(n) + a quinone</text>
        <dbReference type="Rhea" id="RHEA:39663"/>
        <dbReference type="Rhea" id="RHEA-COMP:12939"/>
        <dbReference type="Rhea" id="RHEA-COMP:14378"/>
        <dbReference type="ChEBI" id="CHEBI:15378"/>
        <dbReference type="ChEBI" id="CHEBI:24646"/>
        <dbReference type="ChEBI" id="CHEBI:132124"/>
        <dbReference type="ChEBI" id="CHEBI:133980"/>
        <dbReference type="ChEBI" id="CHEBI:139511"/>
    </reaction>
</comment>
<dbReference type="InterPro" id="IPR004378">
    <property type="entry name" value="F420H2_quin_Rdtase"/>
</dbReference>
<dbReference type="NCBIfam" id="TIGR00026">
    <property type="entry name" value="hi_GC_TIGR00026"/>
    <property type="match status" value="1"/>
</dbReference>
<gene>
    <name evidence="3" type="ORF">NVS88_19020</name>
</gene>
<dbReference type="GO" id="GO:0070967">
    <property type="term" value="F:coenzyme F420 binding"/>
    <property type="evidence" value="ECO:0007669"/>
    <property type="project" value="TreeGrafter"/>
</dbReference>
<dbReference type="SUPFAM" id="SSF50475">
    <property type="entry name" value="FMN-binding split barrel"/>
    <property type="match status" value="1"/>
</dbReference>
<dbReference type="Pfam" id="PF04075">
    <property type="entry name" value="F420H2_quin_red"/>
    <property type="match status" value="1"/>
</dbReference>
<comment type="caution">
    <text evidence="3">The sequence shown here is derived from an EMBL/GenBank/DDBJ whole genome shotgun (WGS) entry which is preliminary data.</text>
</comment>
<dbReference type="GO" id="GO:0005886">
    <property type="term" value="C:plasma membrane"/>
    <property type="evidence" value="ECO:0007669"/>
    <property type="project" value="TreeGrafter"/>
</dbReference>
<dbReference type="PANTHER" id="PTHR39428">
    <property type="entry name" value="F420H(2)-DEPENDENT QUINONE REDUCTASE RV1261C"/>
    <property type="match status" value="1"/>
</dbReference>
<comment type="similarity">
    <text evidence="1">Belongs to the F420H(2)-dependent quinone reductase family.</text>
</comment>
<keyword evidence="4" id="KW-1185">Reference proteome</keyword>
<dbReference type="EMBL" id="JANRHA010000015">
    <property type="protein sequence ID" value="MDG3016647.1"/>
    <property type="molecule type" value="Genomic_DNA"/>
</dbReference>
<sequence length="173" mass="19361">MTESAFPDVRWGSETSVLRRPAAAFAATRPGSWVLRNLSGLDRRVLERSRGRLTVLGPIGAPVVLLTTTGRKSGQPRISPLLYVREDDRIFVAGSNFGGERHPGWTANLRADPHATVTIGGRDLPVRATELKGEERERIYAEFMEMVRVYDVYRGRTDREIRVFALARSDPRG</sequence>
<protein>
    <submittedName>
        <fullName evidence="3">Nitroreductase family deazaflavin-dependent oxidoreductase</fullName>
    </submittedName>
</protein>
<evidence type="ECO:0000313" key="3">
    <source>
        <dbReference type="EMBL" id="MDG3016647.1"/>
    </source>
</evidence>
<evidence type="ECO:0000256" key="1">
    <source>
        <dbReference type="ARBA" id="ARBA00008710"/>
    </source>
</evidence>
<dbReference type="InterPro" id="IPR012349">
    <property type="entry name" value="Split_barrel_FMN-bd"/>
</dbReference>
<dbReference type="Proteomes" id="UP001152755">
    <property type="component" value="Unassembled WGS sequence"/>
</dbReference>
<dbReference type="Gene3D" id="2.30.110.10">
    <property type="entry name" value="Electron Transport, Fmn-binding Protein, Chain A"/>
    <property type="match status" value="1"/>
</dbReference>
<dbReference type="AlphaFoldDB" id="A0A9X4M642"/>
<reference evidence="3" key="1">
    <citation type="submission" date="2022-08" db="EMBL/GenBank/DDBJ databases">
        <title>Genome analysis of Corynebacteriales strain.</title>
        <authorList>
            <person name="Lee S.D."/>
        </authorList>
    </citation>
    <scope>NUCLEOTIDE SEQUENCE</scope>
    <source>
        <strain evidence="3">D3-21</strain>
    </source>
</reference>
<dbReference type="PANTHER" id="PTHR39428:SF1">
    <property type="entry name" value="F420H(2)-DEPENDENT QUINONE REDUCTASE RV1261C"/>
    <property type="match status" value="1"/>
</dbReference>
<proteinExistence type="inferred from homology"/>
<evidence type="ECO:0000256" key="2">
    <source>
        <dbReference type="ARBA" id="ARBA00049106"/>
    </source>
</evidence>
<evidence type="ECO:0000313" key="4">
    <source>
        <dbReference type="Proteomes" id="UP001152755"/>
    </source>
</evidence>
<dbReference type="RefSeq" id="WP_332520608.1">
    <property type="nucleotide sequence ID" value="NZ_JANRHA010000015.1"/>
</dbReference>